<keyword evidence="3" id="KW-1185">Reference proteome</keyword>
<name>A0A386ZDV4_9NOCA</name>
<accession>A0A386ZDV4</accession>
<evidence type="ECO:0000313" key="3">
    <source>
        <dbReference type="Proteomes" id="UP000267164"/>
    </source>
</evidence>
<feature type="transmembrane region" description="Helical" evidence="1">
    <location>
        <begin position="34"/>
        <end position="55"/>
    </location>
</feature>
<dbReference type="KEGG" id="nyu:D7D52_19470"/>
<keyword evidence="1" id="KW-0472">Membrane</keyword>
<organism evidence="2 3">
    <name type="scientific">Nocardia yunnanensis</name>
    <dbReference type="NCBI Taxonomy" id="2382165"/>
    <lineage>
        <taxon>Bacteria</taxon>
        <taxon>Bacillati</taxon>
        <taxon>Actinomycetota</taxon>
        <taxon>Actinomycetes</taxon>
        <taxon>Mycobacteriales</taxon>
        <taxon>Nocardiaceae</taxon>
        <taxon>Nocardia</taxon>
    </lineage>
</organism>
<keyword evidence="1" id="KW-0812">Transmembrane</keyword>
<dbReference type="AlphaFoldDB" id="A0A386ZDV4"/>
<dbReference type="OrthoDB" id="4564465at2"/>
<dbReference type="Proteomes" id="UP000267164">
    <property type="component" value="Chromosome"/>
</dbReference>
<dbReference type="EMBL" id="CP032568">
    <property type="protein sequence ID" value="AYF75668.1"/>
    <property type="molecule type" value="Genomic_DNA"/>
</dbReference>
<evidence type="ECO:0000256" key="1">
    <source>
        <dbReference type="SAM" id="Phobius"/>
    </source>
</evidence>
<protein>
    <submittedName>
        <fullName evidence="2">Uncharacterized protein</fullName>
    </submittedName>
</protein>
<sequence>MRPAGHVPAIAISPPSGAMDIDRRVPEELPDMELILAITLVSLGVFVAAVIGRIVGAVDCDAPRLTVADIQARLAAEPPRTYIPISRGW</sequence>
<gene>
    <name evidence="2" type="ORF">D7D52_19470</name>
</gene>
<proteinExistence type="predicted"/>
<reference evidence="2 3" key="1">
    <citation type="submission" date="2018-09" db="EMBL/GenBank/DDBJ databases">
        <title>Nocardia yunnanensis sp. nov., an actinomycete isolated from a soil sample.</title>
        <authorList>
            <person name="Zhang J."/>
        </authorList>
    </citation>
    <scope>NUCLEOTIDE SEQUENCE [LARGE SCALE GENOMIC DNA]</scope>
    <source>
        <strain evidence="2 3">CFHS0054</strain>
    </source>
</reference>
<keyword evidence="1" id="KW-1133">Transmembrane helix</keyword>
<evidence type="ECO:0000313" key="2">
    <source>
        <dbReference type="EMBL" id="AYF75668.1"/>
    </source>
</evidence>